<accession>A0A3A2ZQ41</accession>
<feature type="signal peptide" evidence="2">
    <location>
        <begin position="1"/>
        <end position="20"/>
    </location>
</feature>
<dbReference type="Proteomes" id="UP000266188">
    <property type="component" value="Unassembled WGS sequence"/>
</dbReference>
<evidence type="ECO:0000313" key="4">
    <source>
        <dbReference type="Proteomes" id="UP000266188"/>
    </source>
</evidence>
<feature type="region of interest" description="Disordered" evidence="1">
    <location>
        <begin position="128"/>
        <end position="207"/>
    </location>
</feature>
<name>A0A3A2ZQ41_9EURO</name>
<keyword evidence="2" id="KW-0732">Signal</keyword>
<dbReference type="EMBL" id="MVGC01000052">
    <property type="protein sequence ID" value="RJE25278.1"/>
    <property type="molecule type" value="Genomic_DNA"/>
</dbReference>
<comment type="caution">
    <text evidence="3">The sequence shown here is derived from an EMBL/GenBank/DDBJ whole genome shotgun (WGS) entry which is preliminary data.</text>
</comment>
<feature type="compositionally biased region" description="Low complexity" evidence="1">
    <location>
        <begin position="186"/>
        <end position="207"/>
    </location>
</feature>
<sequence>MYQRLAATLIIALCYRLATAEFIVPAAPIMTGNLGKRQDLYGCPEATQTVCPDGVGCCPSGVPCTQVSGKPRCQMSCNGGPICDDGGCCEVGYVCNTKGNSLCIPAPTDNPFPSLTLPSIGPIVTDTSFPEIPTFEPSASSTALLPTDLPPSSSSMSGGGSSTDLGQSGGGSSSQIVTDSEMPSQTVVPSSAAGPSSSAAGSGSSTVVPGMASSQFSEWTSCLSWLFAWFTGMLFVA</sequence>
<evidence type="ECO:0000256" key="1">
    <source>
        <dbReference type="SAM" id="MobiDB-lite"/>
    </source>
</evidence>
<dbReference type="AlphaFoldDB" id="A0A3A2ZQ41"/>
<dbReference type="OrthoDB" id="4362128at2759"/>
<evidence type="ECO:0008006" key="5">
    <source>
        <dbReference type="Google" id="ProtNLM"/>
    </source>
</evidence>
<feature type="compositionally biased region" description="Low complexity" evidence="1">
    <location>
        <begin position="140"/>
        <end position="156"/>
    </location>
</feature>
<evidence type="ECO:0000256" key="2">
    <source>
        <dbReference type="SAM" id="SignalP"/>
    </source>
</evidence>
<protein>
    <recommendedName>
        <fullName evidence="5">GPI anchored protein</fullName>
    </recommendedName>
</protein>
<feature type="chain" id="PRO_5017240279" description="GPI anchored protein" evidence="2">
    <location>
        <begin position="21"/>
        <end position="237"/>
    </location>
</feature>
<feature type="compositionally biased region" description="Polar residues" evidence="1">
    <location>
        <begin position="175"/>
        <end position="185"/>
    </location>
</feature>
<keyword evidence="4" id="KW-1185">Reference proteome</keyword>
<reference evidence="4" key="1">
    <citation type="submission" date="2017-02" db="EMBL/GenBank/DDBJ databases">
        <authorList>
            <person name="Tafer H."/>
            <person name="Lopandic K."/>
        </authorList>
    </citation>
    <scope>NUCLEOTIDE SEQUENCE [LARGE SCALE GENOMIC DNA]</scope>
    <source>
        <strain evidence="4">CBS 366.77</strain>
    </source>
</reference>
<gene>
    <name evidence="3" type="ORF">PHISCL_02367</name>
</gene>
<proteinExistence type="predicted"/>
<dbReference type="STRING" id="2070753.A0A3A2ZQ41"/>
<feature type="compositionally biased region" description="Gly residues" evidence="1">
    <location>
        <begin position="157"/>
        <end position="172"/>
    </location>
</feature>
<organism evidence="3 4">
    <name type="scientific">Aspergillus sclerotialis</name>
    <dbReference type="NCBI Taxonomy" id="2070753"/>
    <lineage>
        <taxon>Eukaryota</taxon>
        <taxon>Fungi</taxon>
        <taxon>Dikarya</taxon>
        <taxon>Ascomycota</taxon>
        <taxon>Pezizomycotina</taxon>
        <taxon>Eurotiomycetes</taxon>
        <taxon>Eurotiomycetidae</taxon>
        <taxon>Eurotiales</taxon>
        <taxon>Aspergillaceae</taxon>
        <taxon>Aspergillus</taxon>
        <taxon>Aspergillus subgen. Polypaecilum</taxon>
    </lineage>
</organism>
<evidence type="ECO:0000313" key="3">
    <source>
        <dbReference type="EMBL" id="RJE25278.1"/>
    </source>
</evidence>